<name>A0A2R5FBG3_9PROT</name>
<evidence type="ECO:0000256" key="1">
    <source>
        <dbReference type="SAM" id="Phobius"/>
    </source>
</evidence>
<keyword evidence="1" id="KW-0812">Transmembrane</keyword>
<organism evidence="2 3">
    <name type="scientific">Novimethylophilus kurashikiensis</name>
    <dbReference type="NCBI Taxonomy" id="1825523"/>
    <lineage>
        <taxon>Bacteria</taxon>
        <taxon>Pseudomonadati</taxon>
        <taxon>Pseudomonadota</taxon>
        <taxon>Betaproteobacteria</taxon>
        <taxon>Nitrosomonadales</taxon>
        <taxon>Methylophilaceae</taxon>
        <taxon>Novimethylophilus</taxon>
    </lineage>
</organism>
<feature type="transmembrane region" description="Helical" evidence="1">
    <location>
        <begin position="20"/>
        <end position="41"/>
    </location>
</feature>
<gene>
    <name evidence="2" type="primary">yadH</name>
    <name evidence="2" type="ORF">NMK_3177</name>
</gene>
<keyword evidence="1" id="KW-1133">Transmembrane helix</keyword>
<feature type="transmembrane region" description="Helical" evidence="1">
    <location>
        <begin position="223"/>
        <end position="241"/>
    </location>
</feature>
<feature type="transmembrane region" description="Helical" evidence="1">
    <location>
        <begin position="173"/>
        <end position="194"/>
    </location>
</feature>
<dbReference type="RefSeq" id="WP_109016714.1">
    <property type="nucleotide sequence ID" value="NZ_BDOQ01000019.1"/>
</dbReference>
<evidence type="ECO:0000313" key="2">
    <source>
        <dbReference type="EMBL" id="GBG15566.1"/>
    </source>
</evidence>
<keyword evidence="1" id="KW-0472">Membrane</keyword>
<comment type="caution">
    <text evidence="2">The sequence shown here is derived from an EMBL/GenBank/DDBJ whole genome shotgun (WGS) entry which is preliminary data.</text>
</comment>
<feature type="transmembrane region" description="Helical" evidence="1">
    <location>
        <begin position="143"/>
        <end position="166"/>
    </location>
</feature>
<dbReference type="Pfam" id="PF12679">
    <property type="entry name" value="ABC2_membrane_2"/>
    <property type="match status" value="1"/>
</dbReference>
<sequence>MILTVAGKELKAMFSSPMGWVILALLQFIFGTFFLVGIDQYFQTMSGMIRPEQRVGVTEFVGHNVFSMASFIMLFAVPLLSMRLISEERKNQTLPFLFSAPLSLTEIVLGKFFGLVSFLTVMIAIIGVMISSLNIWAELDFGYVVANLIGLWLLVASFSALGIFVSSLTQQPIIAAIITFVALFGLLILDYFFASDPNSTLNYLSLLRHFEPFSRGLIDTRDLAYFALFILTFLTFTVRRLDADRLRG</sequence>
<dbReference type="PANTHER" id="PTHR43471">
    <property type="entry name" value="ABC TRANSPORTER PERMEASE"/>
    <property type="match status" value="1"/>
</dbReference>
<protein>
    <submittedName>
        <fullName evidence="2">ABC-2 type transport system permease protein</fullName>
    </submittedName>
</protein>
<dbReference type="EMBL" id="BDOQ01000019">
    <property type="protein sequence ID" value="GBG15566.1"/>
    <property type="molecule type" value="Genomic_DNA"/>
</dbReference>
<dbReference type="GO" id="GO:0005886">
    <property type="term" value="C:plasma membrane"/>
    <property type="evidence" value="ECO:0007669"/>
    <property type="project" value="UniProtKB-SubCell"/>
</dbReference>
<dbReference type="OrthoDB" id="9794512at2"/>
<keyword evidence="3" id="KW-1185">Reference proteome</keyword>
<feature type="transmembrane region" description="Helical" evidence="1">
    <location>
        <begin position="61"/>
        <end position="80"/>
    </location>
</feature>
<accession>A0A2R5FBG3</accession>
<evidence type="ECO:0000313" key="3">
    <source>
        <dbReference type="Proteomes" id="UP000245081"/>
    </source>
</evidence>
<proteinExistence type="predicted"/>
<dbReference type="AlphaFoldDB" id="A0A2R5FBG3"/>
<dbReference type="GO" id="GO:0140359">
    <property type="term" value="F:ABC-type transporter activity"/>
    <property type="evidence" value="ECO:0007669"/>
    <property type="project" value="InterPro"/>
</dbReference>
<dbReference type="Proteomes" id="UP000245081">
    <property type="component" value="Unassembled WGS sequence"/>
</dbReference>
<feature type="transmembrane region" description="Helical" evidence="1">
    <location>
        <begin position="112"/>
        <end position="137"/>
    </location>
</feature>
<reference evidence="2 3" key="1">
    <citation type="journal article" date="2018" name="Environ. Microbiol.">
        <title>Isolation and genomic characterization of Novimethylophilus kurashikiensis gen. nov. sp. nov., a new lanthanide-dependent methylotrophic species of Methylophilaceae.</title>
        <authorList>
            <person name="Lv H."/>
            <person name="Sahin N."/>
            <person name="Tani A."/>
        </authorList>
    </citation>
    <scope>NUCLEOTIDE SEQUENCE [LARGE SCALE GENOMIC DNA]</scope>
    <source>
        <strain evidence="2 3">La2-4</strain>
    </source>
</reference>